<dbReference type="FunFam" id="3.40.50.1860:FF:000001">
    <property type="entry name" value="Glutamate racemase"/>
    <property type="match status" value="1"/>
</dbReference>
<feature type="active site" description="Proton donor/acceptor" evidence="7">
    <location>
        <position position="180"/>
    </location>
</feature>
<dbReference type="InterPro" id="IPR001920">
    <property type="entry name" value="Asp/Glu_race"/>
</dbReference>
<reference evidence="8 9" key="1">
    <citation type="submission" date="2020-08" db="EMBL/GenBank/DDBJ databases">
        <title>Genomic Encyclopedia of Type Strains, Phase IV (KMG-IV): sequencing the most valuable type-strain genomes for metagenomic binning, comparative biology and taxonomic classification.</title>
        <authorList>
            <person name="Goeker M."/>
        </authorList>
    </citation>
    <scope>NUCLEOTIDE SEQUENCE [LARGE SCALE GENOMIC DNA]</scope>
    <source>
        <strain evidence="8 9">DSM 23562</strain>
    </source>
</reference>
<keyword evidence="6 7" id="KW-0961">Cell wall biogenesis/degradation</keyword>
<dbReference type="UniPathway" id="UPA00219"/>
<evidence type="ECO:0000313" key="8">
    <source>
        <dbReference type="EMBL" id="MBB6052607.1"/>
    </source>
</evidence>
<evidence type="ECO:0000256" key="7">
    <source>
        <dbReference type="HAMAP-Rule" id="MF_00258"/>
    </source>
</evidence>
<feature type="active site" description="Proton donor/acceptor" evidence="7">
    <location>
        <position position="69"/>
    </location>
</feature>
<dbReference type="HAMAP" id="MF_00258">
    <property type="entry name" value="Glu_racemase"/>
    <property type="match status" value="1"/>
</dbReference>
<keyword evidence="4 7" id="KW-0573">Peptidoglycan synthesis</keyword>
<dbReference type="InterPro" id="IPR018187">
    <property type="entry name" value="Asp/Glu_racemase_AS_1"/>
</dbReference>
<evidence type="ECO:0000256" key="2">
    <source>
        <dbReference type="ARBA" id="ARBA00013090"/>
    </source>
</evidence>
<dbReference type="InterPro" id="IPR033134">
    <property type="entry name" value="Asp/Glu_racemase_AS_2"/>
</dbReference>
<dbReference type="GO" id="GO:0008881">
    <property type="term" value="F:glutamate racemase activity"/>
    <property type="evidence" value="ECO:0007669"/>
    <property type="project" value="UniProtKB-UniRule"/>
</dbReference>
<feature type="binding site" evidence="7">
    <location>
        <begin position="6"/>
        <end position="7"/>
    </location>
    <ligand>
        <name>substrate</name>
    </ligand>
</feature>
<proteinExistence type="inferred from homology"/>
<dbReference type="NCBIfam" id="TIGR00067">
    <property type="entry name" value="glut_race"/>
    <property type="match status" value="1"/>
</dbReference>
<dbReference type="PROSITE" id="PS00923">
    <property type="entry name" value="ASP_GLU_RACEMASE_1"/>
    <property type="match status" value="1"/>
</dbReference>
<comment type="similarity">
    <text evidence="7">Belongs to the aspartate/glutamate racemases family.</text>
</comment>
<dbReference type="Gene3D" id="3.40.50.1860">
    <property type="match status" value="2"/>
</dbReference>
<name>A0A7W9W9H2_ARMRO</name>
<evidence type="ECO:0000256" key="1">
    <source>
        <dbReference type="ARBA" id="ARBA00001602"/>
    </source>
</evidence>
<keyword evidence="3 7" id="KW-0133">Cell shape</keyword>
<dbReference type="PANTHER" id="PTHR21198">
    <property type="entry name" value="GLUTAMATE RACEMASE"/>
    <property type="match status" value="1"/>
</dbReference>
<dbReference type="Pfam" id="PF01177">
    <property type="entry name" value="Asp_Glu_race"/>
    <property type="match status" value="1"/>
</dbReference>
<comment type="function">
    <text evidence="7">Provides the (R)-glutamate required for cell wall biosynthesis.</text>
</comment>
<comment type="catalytic activity">
    <reaction evidence="1 7">
        <text>L-glutamate = D-glutamate</text>
        <dbReference type="Rhea" id="RHEA:12813"/>
        <dbReference type="ChEBI" id="CHEBI:29985"/>
        <dbReference type="ChEBI" id="CHEBI:29986"/>
        <dbReference type="EC" id="5.1.1.3"/>
    </reaction>
</comment>
<feature type="binding site" evidence="7">
    <location>
        <begin position="181"/>
        <end position="182"/>
    </location>
    <ligand>
        <name>substrate</name>
    </ligand>
</feature>
<evidence type="ECO:0000256" key="6">
    <source>
        <dbReference type="ARBA" id="ARBA00023316"/>
    </source>
</evidence>
<evidence type="ECO:0000256" key="5">
    <source>
        <dbReference type="ARBA" id="ARBA00023235"/>
    </source>
</evidence>
<evidence type="ECO:0000313" key="9">
    <source>
        <dbReference type="Proteomes" id="UP000520814"/>
    </source>
</evidence>
<dbReference type="InterPro" id="IPR004391">
    <property type="entry name" value="Glu_race"/>
</dbReference>
<dbReference type="PANTHER" id="PTHR21198:SF2">
    <property type="entry name" value="GLUTAMATE RACEMASE"/>
    <property type="match status" value="1"/>
</dbReference>
<dbReference type="AlphaFoldDB" id="A0A7W9W9H2"/>
<evidence type="ECO:0000256" key="4">
    <source>
        <dbReference type="ARBA" id="ARBA00022984"/>
    </source>
</evidence>
<evidence type="ECO:0000256" key="3">
    <source>
        <dbReference type="ARBA" id="ARBA00022960"/>
    </source>
</evidence>
<dbReference type="RefSeq" id="WP_184201952.1">
    <property type="nucleotide sequence ID" value="NZ_JACHGW010000004.1"/>
</dbReference>
<dbReference type="EMBL" id="JACHGW010000004">
    <property type="protein sequence ID" value="MBB6052607.1"/>
    <property type="molecule type" value="Genomic_DNA"/>
</dbReference>
<keyword evidence="9" id="KW-1185">Reference proteome</keyword>
<dbReference type="Proteomes" id="UP000520814">
    <property type="component" value="Unassembled WGS sequence"/>
</dbReference>
<protein>
    <recommendedName>
        <fullName evidence="2 7">Glutamate racemase</fullName>
        <ecNumber evidence="2 7">5.1.1.3</ecNumber>
    </recommendedName>
</protein>
<dbReference type="SUPFAM" id="SSF53681">
    <property type="entry name" value="Aspartate/glutamate racemase"/>
    <property type="match status" value="2"/>
</dbReference>
<dbReference type="PROSITE" id="PS00924">
    <property type="entry name" value="ASP_GLU_RACEMASE_2"/>
    <property type="match status" value="1"/>
</dbReference>
<dbReference type="EC" id="5.1.1.3" evidence="2 7"/>
<organism evidence="8 9">
    <name type="scientific">Armatimonas rosea</name>
    <dbReference type="NCBI Taxonomy" id="685828"/>
    <lineage>
        <taxon>Bacteria</taxon>
        <taxon>Bacillati</taxon>
        <taxon>Armatimonadota</taxon>
        <taxon>Armatimonadia</taxon>
        <taxon>Armatimonadales</taxon>
        <taxon>Armatimonadaceae</taxon>
        <taxon>Armatimonas</taxon>
    </lineage>
</organism>
<dbReference type="GO" id="GO:0009252">
    <property type="term" value="P:peptidoglycan biosynthetic process"/>
    <property type="evidence" value="ECO:0007669"/>
    <property type="project" value="UniProtKB-UniRule"/>
</dbReference>
<comment type="pathway">
    <text evidence="7">Cell wall biogenesis; peptidoglycan biosynthesis.</text>
</comment>
<dbReference type="GO" id="GO:0071555">
    <property type="term" value="P:cell wall organization"/>
    <property type="evidence" value="ECO:0007669"/>
    <property type="project" value="UniProtKB-KW"/>
</dbReference>
<feature type="binding site" evidence="7">
    <location>
        <begin position="70"/>
        <end position="71"/>
    </location>
    <ligand>
        <name>substrate</name>
    </ligand>
</feature>
<sequence>MLGVFDSGLGGLTVVREIQALLPTMAIAYVGDSCHAPYGSRPEEELRRLSLGQAEFLLAEGCTALVIACNTATAAAAGYLRERFPTTPIIGMEPAVKPAAAATKTKTVGVLATVGTLQSARFAALLDRFASDITVLTRACPGWVEAVEAGAFDTPETRALLRRDVEPLLAAGADTLVLGCTHFPALREPLQKLVGPEVALIDTGSAVARRVVELVKPTQMPGLLLYTSGNPTVFSRSAQAILSAEQRPSVLPLVWKNGRLENA</sequence>
<comment type="caution">
    <text evidence="8">The sequence shown here is derived from an EMBL/GenBank/DDBJ whole genome shotgun (WGS) entry which is preliminary data.</text>
</comment>
<gene>
    <name evidence="7" type="primary">murI</name>
    <name evidence="8" type="ORF">HNQ39_004428</name>
</gene>
<dbReference type="InterPro" id="IPR015942">
    <property type="entry name" value="Asp/Glu/hydantoin_racemase"/>
</dbReference>
<accession>A0A7W9W9H2</accession>
<feature type="binding site" evidence="7">
    <location>
        <begin position="38"/>
        <end position="39"/>
    </location>
    <ligand>
        <name>substrate</name>
    </ligand>
</feature>
<keyword evidence="5 7" id="KW-0413">Isomerase</keyword>
<dbReference type="GO" id="GO:0008360">
    <property type="term" value="P:regulation of cell shape"/>
    <property type="evidence" value="ECO:0007669"/>
    <property type="project" value="UniProtKB-KW"/>
</dbReference>